<dbReference type="InterPro" id="IPR007492">
    <property type="entry name" value="LytTR_DNA-bd_dom"/>
</dbReference>
<feature type="domain" description="Response regulatory" evidence="3">
    <location>
        <begin position="2"/>
        <end position="116"/>
    </location>
</feature>
<dbReference type="PROSITE" id="PS50110">
    <property type="entry name" value="RESPONSE_REGULATORY"/>
    <property type="match status" value="1"/>
</dbReference>
<name>W9V2K6_9GAMM</name>
<dbReference type="AlphaFoldDB" id="W9V2K6"/>
<dbReference type="GO" id="GO:0000160">
    <property type="term" value="P:phosphorelay signal transduction system"/>
    <property type="evidence" value="ECO:0007669"/>
    <property type="project" value="UniProtKB-KW"/>
</dbReference>
<dbReference type="SMART" id="SM00448">
    <property type="entry name" value="REC"/>
    <property type="match status" value="1"/>
</dbReference>
<feature type="modified residue" description="4-aspartylphosphate" evidence="2">
    <location>
        <position position="53"/>
    </location>
</feature>
<evidence type="ECO:0000256" key="1">
    <source>
        <dbReference type="ARBA" id="ARBA00023012"/>
    </source>
</evidence>
<dbReference type="InterPro" id="IPR052048">
    <property type="entry name" value="ST_Response_Regulator"/>
</dbReference>
<dbReference type="PANTHER" id="PTHR43228:SF1">
    <property type="entry name" value="TWO-COMPONENT RESPONSE REGULATOR ARR22"/>
    <property type="match status" value="1"/>
</dbReference>
<dbReference type="InterPro" id="IPR001789">
    <property type="entry name" value="Sig_transdc_resp-reg_receiver"/>
</dbReference>
<proteinExistence type="predicted"/>
<dbReference type="SMART" id="SM00850">
    <property type="entry name" value="LytTR"/>
    <property type="match status" value="1"/>
</dbReference>
<dbReference type="SUPFAM" id="SSF52172">
    <property type="entry name" value="CheY-like"/>
    <property type="match status" value="1"/>
</dbReference>
<dbReference type="InterPro" id="IPR011006">
    <property type="entry name" value="CheY-like_superfamily"/>
</dbReference>
<dbReference type="PANTHER" id="PTHR43228">
    <property type="entry name" value="TWO-COMPONENT RESPONSE REGULATOR"/>
    <property type="match status" value="1"/>
</dbReference>
<evidence type="ECO:0000256" key="2">
    <source>
        <dbReference type="PROSITE-ProRule" id="PRU00169"/>
    </source>
</evidence>
<dbReference type="Gene3D" id="3.40.50.2300">
    <property type="match status" value="1"/>
</dbReference>
<dbReference type="EMBL" id="AONB01000014">
    <property type="protein sequence ID" value="EXJ10347.1"/>
    <property type="molecule type" value="Genomic_DNA"/>
</dbReference>
<keyword evidence="5" id="KW-1185">Reference proteome</keyword>
<protein>
    <submittedName>
        <fullName evidence="4">Sensory transduction protein lytR</fullName>
    </submittedName>
</protein>
<sequence>MRTLIVDDEPLARARLKRLLSAHTQIDCIGEAENATDALNLVQQLQPDLVMLDIEMPDTDGLALAETINQLPLPPAIIFVTAHPQHALDAYSVGPSDYLLKPVDASRLKTALERVGTPTRAHIEKQDELNPWISYQVGNSLRRIRFDKVQYFMAEDKVVKMVFDGGEAILNESLNRIEASYQGLVVRAHRHLLINISRMNTLNKIDGLYFVSLYGCDERLNISRRKASELKIYIFHNHSSA</sequence>
<gene>
    <name evidence="4" type="primary">lytR</name>
    <name evidence="4" type="ORF">D791_02675</name>
</gene>
<dbReference type="Pfam" id="PF04397">
    <property type="entry name" value="LytTR"/>
    <property type="match status" value="1"/>
</dbReference>
<dbReference type="OrthoDB" id="236568at2"/>
<evidence type="ECO:0000313" key="5">
    <source>
        <dbReference type="Proteomes" id="UP000019464"/>
    </source>
</evidence>
<reference evidence="5" key="1">
    <citation type="submission" date="2012-11" db="EMBL/GenBank/DDBJ databases">
        <authorList>
            <person name="Singh A."/>
            <person name="Pinnaka A.K."/>
            <person name="Vaidya B."/>
        </authorList>
    </citation>
    <scope>NUCLEOTIDE SEQUENCE [LARGE SCALE GENOMIC DNA]</scope>
    <source>
        <strain evidence="5">AK23</strain>
    </source>
</reference>
<accession>W9V2K6</accession>
<dbReference type="Proteomes" id="UP000019464">
    <property type="component" value="Unassembled WGS sequence"/>
</dbReference>
<keyword evidence="1" id="KW-0902">Two-component regulatory system</keyword>
<keyword evidence="2" id="KW-0597">Phosphoprotein</keyword>
<dbReference type="Pfam" id="PF00072">
    <property type="entry name" value="Response_reg"/>
    <property type="match status" value="1"/>
</dbReference>
<dbReference type="GO" id="GO:0003677">
    <property type="term" value="F:DNA binding"/>
    <property type="evidence" value="ECO:0007669"/>
    <property type="project" value="InterPro"/>
</dbReference>
<reference evidence="4 5" key="2">
    <citation type="journal article" date="2015" name="Syst. Appl. Microbiol.">
        <title>Nitrincola nitratireducens sp. nov. isolated from a haloalkaline crater lake.</title>
        <authorList>
            <person name="Singh A."/>
            <person name="Vaidya B."/>
            <person name="Tanuku N.R."/>
            <person name="Pinnaka A.K."/>
        </authorList>
    </citation>
    <scope>NUCLEOTIDE SEQUENCE [LARGE SCALE GENOMIC DNA]</scope>
    <source>
        <strain evidence="4 5">AK23</strain>
    </source>
</reference>
<evidence type="ECO:0000259" key="3">
    <source>
        <dbReference type="PROSITE" id="PS50110"/>
    </source>
</evidence>
<evidence type="ECO:0000313" key="4">
    <source>
        <dbReference type="EMBL" id="EXJ10347.1"/>
    </source>
</evidence>
<organism evidence="4 5">
    <name type="scientific">Nitrincola nitratireducens</name>
    <dbReference type="NCBI Taxonomy" id="1229521"/>
    <lineage>
        <taxon>Bacteria</taxon>
        <taxon>Pseudomonadati</taxon>
        <taxon>Pseudomonadota</taxon>
        <taxon>Gammaproteobacteria</taxon>
        <taxon>Oceanospirillales</taxon>
        <taxon>Oceanospirillaceae</taxon>
        <taxon>Nitrincola</taxon>
    </lineage>
</organism>
<dbReference type="RefSeq" id="WP_036512037.1">
    <property type="nucleotide sequence ID" value="NZ_AONB01000014.1"/>
</dbReference>
<dbReference type="Gene3D" id="2.40.50.1020">
    <property type="entry name" value="LytTr DNA-binding domain"/>
    <property type="match status" value="1"/>
</dbReference>
<comment type="caution">
    <text evidence="4">The sequence shown here is derived from an EMBL/GenBank/DDBJ whole genome shotgun (WGS) entry which is preliminary data.</text>
</comment>
<dbReference type="STRING" id="1229521.D791_02675"/>